<evidence type="ECO:0000256" key="2">
    <source>
        <dbReference type="ARBA" id="ARBA00006285"/>
    </source>
</evidence>
<keyword evidence="4" id="KW-0378">Hydrolase</keyword>
<evidence type="ECO:0000313" key="11">
    <source>
        <dbReference type="Proteomes" id="UP000469559"/>
    </source>
</evidence>
<keyword evidence="11" id="KW-1185">Reference proteome</keyword>
<feature type="domain" description="Beta-hexosaminidase bacterial type N-terminal" evidence="9">
    <location>
        <begin position="71"/>
        <end position="155"/>
    </location>
</feature>
<dbReference type="CDD" id="cd06564">
    <property type="entry name" value="GH20_DspB_LnbB-like"/>
    <property type="match status" value="1"/>
</dbReference>
<dbReference type="SUPFAM" id="SSF55545">
    <property type="entry name" value="beta-N-acetylhexosaminidase-like domain"/>
    <property type="match status" value="1"/>
</dbReference>
<evidence type="ECO:0000256" key="7">
    <source>
        <dbReference type="SAM" id="SignalP"/>
    </source>
</evidence>
<dbReference type="Proteomes" id="UP000469559">
    <property type="component" value="Unassembled WGS sequence"/>
</dbReference>
<evidence type="ECO:0000256" key="6">
    <source>
        <dbReference type="PIRSR" id="PIRSR625705-1"/>
    </source>
</evidence>
<comment type="catalytic activity">
    <reaction evidence="1">
        <text>Hydrolysis of terminal non-reducing N-acetyl-D-hexosamine residues in N-acetyl-beta-D-hexosaminides.</text>
        <dbReference type="EC" id="3.2.1.52"/>
    </reaction>
</comment>
<dbReference type="Gene3D" id="3.20.20.80">
    <property type="entry name" value="Glycosidases"/>
    <property type="match status" value="1"/>
</dbReference>
<evidence type="ECO:0000256" key="1">
    <source>
        <dbReference type="ARBA" id="ARBA00001231"/>
    </source>
</evidence>
<evidence type="ECO:0000313" key="10">
    <source>
        <dbReference type="EMBL" id="TVY14983.1"/>
    </source>
</evidence>
<protein>
    <recommendedName>
        <fullName evidence="3">beta-N-acetylhexosaminidase</fullName>
        <ecNumber evidence="3">3.2.1.52</ecNumber>
    </recommendedName>
</protein>
<dbReference type="AlphaFoldDB" id="A0A8T9B9E4"/>
<dbReference type="EMBL" id="QGMF01000577">
    <property type="protein sequence ID" value="TVY14983.1"/>
    <property type="molecule type" value="Genomic_DNA"/>
</dbReference>
<reference evidence="10 11" key="1">
    <citation type="submission" date="2018-05" db="EMBL/GenBank/DDBJ databases">
        <title>Whole genome sequencing for identification of molecular markers to develop diagnostic detection tools for the regulated plant pathogen Lachnellula willkommii.</title>
        <authorList>
            <person name="Giroux E."/>
            <person name="Bilodeau G."/>
        </authorList>
    </citation>
    <scope>NUCLEOTIDE SEQUENCE [LARGE SCALE GENOMIC DNA]</scope>
    <source>
        <strain evidence="10 11">CBS 203.66</strain>
    </source>
</reference>
<evidence type="ECO:0000256" key="3">
    <source>
        <dbReference type="ARBA" id="ARBA00012663"/>
    </source>
</evidence>
<comment type="similarity">
    <text evidence="2">Belongs to the glycosyl hydrolase 20 family.</text>
</comment>
<dbReference type="PANTHER" id="PTHR43678:SF1">
    <property type="entry name" value="BETA-N-ACETYLHEXOSAMINIDASE"/>
    <property type="match status" value="1"/>
</dbReference>
<gene>
    <name evidence="10" type="primary">HEX1</name>
    <name evidence="10" type="ORF">LARI1_G007811</name>
</gene>
<evidence type="ECO:0000256" key="5">
    <source>
        <dbReference type="ARBA" id="ARBA00023295"/>
    </source>
</evidence>
<dbReference type="InterPro" id="IPR025705">
    <property type="entry name" value="Beta_hexosaminidase_sua/sub"/>
</dbReference>
<dbReference type="InterPro" id="IPR013320">
    <property type="entry name" value="ConA-like_dom_sf"/>
</dbReference>
<dbReference type="InterPro" id="IPR015883">
    <property type="entry name" value="Glyco_hydro_20_cat"/>
</dbReference>
<sequence length="741" mass="80728">MQLNFLVLIALGLVLLLPESTVARWLGIPTVPFVESASKGSFSLRKLENVIVDTRHYDAVDNEGETLIPPTLSDFASTFGNDLQSILGVNVPVITGDQGAPNSIFVTIGNASRYLDAAGRTTSEGYSIEINSDGIALTGASPLGAWWGTRSLLQQAVLGNLELAYGSAVDAPGWGIRGFMLDVGRHYYPPDFVIEMCSYMSFFKQNIFHLHLSDSSNLNPNISMERKLEFYSAFRLNSPAAAVAGLNIRPNESYYETDFESIQQSCASRGVTIIPEFDAPGHSLVFNQWKPELALSTDFSMLNISYPETIPTMEAVWKTFLPWFHSKTIHLGADEYSSAEVAEYNRYVNTLTDVVYESSAKKTRIWGTFAPSRLLNATNVAANVSIQHWEFFEANPYFDFIKNGYSVVNSDDAFYVVNKWSGSYPQSINLTRVFHGAPDGGPYAPYIFDTSNSTNNPSKGNPYVLGQIPVVWNDFGPNSSSVIEAYWAVRQGLPALADTQWGGDLTQSEFTSIFETLHAAIPAQNLDRIVKSKTNTILSYDFSESTLWWTKTVRDTSGNGYDGTISGNCSVSNSVLQLSSGCAINTPLLSKGRNYTLSFSVNPTSSKPGTLFSGSASSLKAGNGSISNVMFITGGNAFVLNYTLPINAWTDISVVAINNATYLSVTQGESSKLETFEFTTTIGVLSNSFVWGNPMSIEAPISVIGGDSFEGFITKVKLEDSADPSYVTSVAPLVTGILEFT</sequence>
<keyword evidence="7" id="KW-0732">Signal</keyword>
<accession>A0A8T9B9E4</accession>
<dbReference type="PRINTS" id="PR00738">
    <property type="entry name" value="GLHYDRLASE20"/>
</dbReference>
<dbReference type="Pfam" id="PF02838">
    <property type="entry name" value="Glyco_hydro_20b"/>
    <property type="match status" value="1"/>
</dbReference>
<evidence type="ECO:0000259" key="8">
    <source>
        <dbReference type="Pfam" id="PF00728"/>
    </source>
</evidence>
<dbReference type="PANTHER" id="PTHR43678">
    <property type="entry name" value="PUTATIVE (AFU_ORTHOLOGUE AFUA_2G00640)-RELATED"/>
    <property type="match status" value="1"/>
</dbReference>
<dbReference type="Gene3D" id="3.30.379.10">
    <property type="entry name" value="Chitobiase/beta-hexosaminidase domain 2-like"/>
    <property type="match status" value="1"/>
</dbReference>
<feature type="domain" description="Glycoside hydrolase family 20 catalytic" evidence="8">
    <location>
        <begin position="177"/>
        <end position="501"/>
    </location>
</feature>
<dbReference type="EC" id="3.2.1.52" evidence="3"/>
<feature type="signal peptide" evidence="7">
    <location>
        <begin position="1"/>
        <end position="23"/>
    </location>
</feature>
<proteinExistence type="inferred from homology"/>
<comment type="caution">
    <text evidence="10">The sequence shown here is derived from an EMBL/GenBank/DDBJ whole genome shotgun (WGS) entry which is preliminary data.</text>
</comment>
<dbReference type="GO" id="GO:0004563">
    <property type="term" value="F:beta-N-acetylhexosaminidase activity"/>
    <property type="evidence" value="ECO:0007669"/>
    <property type="project" value="UniProtKB-EC"/>
</dbReference>
<dbReference type="SUPFAM" id="SSF51445">
    <property type="entry name" value="(Trans)glycosidases"/>
    <property type="match status" value="1"/>
</dbReference>
<dbReference type="InterPro" id="IPR017853">
    <property type="entry name" value="GH"/>
</dbReference>
<dbReference type="Pfam" id="PF00728">
    <property type="entry name" value="Glyco_hydro_20"/>
    <property type="match status" value="1"/>
</dbReference>
<dbReference type="InterPro" id="IPR052764">
    <property type="entry name" value="GH20_Enzymes"/>
</dbReference>
<evidence type="ECO:0000259" key="9">
    <source>
        <dbReference type="Pfam" id="PF02838"/>
    </source>
</evidence>
<dbReference type="GO" id="GO:0005975">
    <property type="term" value="P:carbohydrate metabolic process"/>
    <property type="evidence" value="ECO:0007669"/>
    <property type="project" value="InterPro"/>
</dbReference>
<keyword evidence="5" id="KW-0326">Glycosidase</keyword>
<dbReference type="OrthoDB" id="428480at2759"/>
<feature type="chain" id="PRO_5035935139" description="beta-N-acetylhexosaminidase" evidence="7">
    <location>
        <begin position="24"/>
        <end position="741"/>
    </location>
</feature>
<dbReference type="InterPro" id="IPR015882">
    <property type="entry name" value="HEX_bac_N"/>
</dbReference>
<evidence type="ECO:0000256" key="4">
    <source>
        <dbReference type="ARBA" id="ARBA00022801"/>
    </source>
</evidence>
<feature type="active site" description="Proton donor" evidence="6">
    <location>
        <position position="335"/>
    </location>
</feature>
<dbReference type="InterPro" id="IPR029018">
    <property type="entry name" value="Hex-like_dom2"/>
</dbReference>
<name>A0A8T9B9E4_9HELO</name>
<organism evidence="10 11">
    <name type="scientific">Lachnellula arida</name>
    <dbReference type="NCBI Taxonomy" id="1316785"/>
    <lineage>
        <taxon>Eukaryota</taxon>
        <taxon>Fungi</taxon>
        <taxon>Dikarya</taxon>
        <taxon>Ascomycota</taxon>
        <taxon>Pezizomycotina</taxon>
        <taxon>Leotiomycetes</taxon>
        <taxon>Helotiales</taxon>
        <taxon>Lachnaceae</taxon>
        <taxon>Lachnellula</taxon>
    </lineage>
</organism>
<dbReference type="SUPFAM" id="SSF49899">
    <property type="entry name" value="Concanavalin A-like lectins/glucanases"/>
    <property type="match status" value="1"/>
</dbReference>